<dbReference type="Pfam" id="PF00497">
    <property type="entry name" value="SBP_bac_3"/>
    <property type="match status" value="1"/>
</dbReference>
<organism evidence="6 7">
    <name type="scientific">Leeia speluncae</name>
    <dbReference type="NCBI Taxonomy" id="2884804"/>
    <lineage>
        <taxon>Bacteria</taxon>
        <taxon>Pseudomonadati</taxon>
        <taxon>Pseudomonadota</taxon>
        <taxon>Betaproteobacteria</taxon>
        <taxon>Neisseriales</taxon>
        <taxon>Leeiaceae</taxon>
        <taxon>Leeia</taxon>
    </lineage>
</organism>
<comment type="subcellular location">
    <subcellularLocation>
        <location evidence="1">Cell outer membrane</location>
        <topology evidence="1">Peripheral membrane protein</topology>
    </subcellularLocation>
</comment>
<dbReference type="PROSITE" id="PS00922">
    <property type="entry name" value="TRANSGLYCOSYLASE"/>
    <property type="match status" value="1"/>
</dbReference>
<evidence type="ECO:0000256" key="3">
    <source>
        <dbReference type="ARBA" id="ARBA00022729"/>
    </source>
</evidence>
<dbReference type="CDD" id="cd01009">
    <property type="entry name" value="PBP2_YfhD_N"/>
    <property type="match status" value="1"/>
</dbReference>
<dbReference type="GO" id="GO:0016829">
    <property type="term" value="F:lyase activity"/>
    <property type="evidence" value="ECO:0007669"/>
    <property type="project" value="UniProtKB-KW"/>
</dbReference>
<comment type="caution">
    <text evidence="6">The sequence shown here is derived from an EMBL/GenBank/DDBJ whole genome shotgun (WGS) entry which is preliminary data.</text>
</comment>
<dbReference type="Proteomes" id="UP001165395">
    <property type="component" value="Unassembled WGS sequence"/>
</dbReference>
<gene>
    <name evidence="6" type="primary">mltF</name>
    <name evidence="6" type="ORF">LIN78_13255</name>
</gene>
<dbReference type="Gene3D" id="1.10.530.10">
    <property type="match status" value="1"/>
</dbReference>
<dbReference type="InterPro" id="IPR023346">
    <property type="entry name" value="Lysozyme-like_dom_sf"/>
</dbReference>
<dbReference type="NCBIfam" id="NF008112">
    <property type="entry name" value="PRK10859.1"/>
    <property type="match status" value="1"/>
</dbReference>
<dbReference type="RefSeq" id="WP_227181320.1">
    <property type="nucleotide sequence ID" value="NZ_JAJBZT010000007.1"/>
</dbReference>
<evidence type="ECO:0000313" key="6">
    <source>
        <dbReference type="EMBL" id="MCB6184510.1"/>
    </source>
</evidence>
<evidence type="ECO:0000259" key="5">
    <source>
        <dbReference type="SMART" id="SM00062"/>
    </source>
</evidence>
<evidence type="ECO:0000256" key="2">
    <source>
        <dbReference type="ARBA" id="ARBA00007734"/>
    </source>
</evidence>
<keyword evidence="6" id="KW-0456">Lyase</keyword>
<evidence type="ECO:0000256" key="1">
    <source>
        <dbReference type="ARBA" id="ARBA00004339"/>
    </source>
</evidence>
<dbReference type="CDD" id="cd13403">
    <property type="entry name" value="MLTF-like"/>
    <property type="match status" value="1"/>
</dbReference>
<dbReference type="InterPro" id="IPR008258">
    <property type="entry name" value="Transglycosylase_SLT_dom_1"/>
</dbReference>
<proteinExistence type="inferred from homology"/>
<dbReference type="EC" id="4.2.2.-" evidence="6"/>
<name>A0ABS8D8J5_9NEIS</name>
<dbReference type="SUPFAM" id="SSF53955">
    <property type="entry name" value="Lysozyme-like"/>
    <property type="match status" value="1"/>
</dbReference>
<keyword evidence="7" id="KW-1185">Reference proteome</keyword>
<dbReference type="PANTHER" id="PTHR35936">
    <property type="entry name" value="MEMBRANE-BOUND LYTIC MUREIN TRANSGLYCOSYLASE F"/>
    <property type="match status" value="1"/>
</dbReference>
<dbReference type="InterPro" id="IPR000189">
    <property type="entry name" value="Transglyc_AS"/>
</dbReference>
<accession>A0ABS8D8J5</accession>
<keyword evidence="4" id="KW-0998">Cell outer membrane</keyword>
<dbReference type="SUPFAM" id="SSF53850">
    <property type="entry name" value="Periplasmic binding protein-like II"/>
    <property type="match status" value="1"/>
</dbReference>
<dbReference type="PANTHER" id="PTHR35936:SF32">
    <property type="entry name" value="MEMBRANE-BOUND LYTIC MUREIN TRANSGLYCOSYLASE F"/>
    <property type="match status" value="1"/>
</dbReference>
<feature type="domain" description="Solute-binding protein family 3/N-terminal" evidence="5">
    <location>
        <begin position="32"/>
        <end position="257"/>
    </location>
</feature>
<reference evidence="6" key="1">
    <citation type="submission" date="2021-10" db="EMBL/GenBank/DDBJ databases">
        <title>The complete genome sequence of Leeia sp. TBRC 13508.</title>
        <authorList>
            <person name="Charoenyingcharoen P."/>
            <person name="Yukphan P."/>
        </authorList>
    </citation>
    <scope>NUCLEOTIDE SEQUENCE</scope>
    <source>
        <strain evidence="6">TBRC 13508</strain>
    </source>
</reference>
<dbReference type="EMBL" id="JAJBZT010000007">
    <property type="protein sequence ID" value="MCB6184510.1"/>
    <property type="molecule type" value="Genomic_DNA"/>
</dbReference>
<dbReference type="Pfam" id="PF01464">
    <property type="entry name" value="SLT"/>
    <property type="match status" value="1"/>
</dbReference>
<dbReference type="Gene3D" id="3.40.190.10">
    <property type="entry name" value="Periplasmic binding protein-like II"/>
    <property type="match status" value="2"/>
</dbReference>
<dbReference type="SMART" id="SM00062">
    <property type="entry name" value="PBPb"/>
    <property type="match status" value="1"/>
</dbReference>
<comment type="similarity">
    <text evidence="2">Belongs to the transglycosylase Slt family.</text>
</comment>
<sequence>MLSLFGMMAMLSGCQKAEEEASHSQYTEDAKHLVVITRNDSSTYFIDENGAPGGFEFELVTKYAKSIGKTVKWKLVNQVSEVVPLLKAGKADMAALGISNRFATNANIPLGPIYKRVTPVVVYHRSNLKPIKKIKDLVGHDVKIEYGSGAASDLEALSKNIPNLKWTLSDQDSPEELIEAVANQALDVTIANEVLAKHMKRFYPDLEIGPSLGANEPVTWLFAEHREVLVQSANSFIVGAQKDGSVKRLMDRYYGHLDRLQPADVTKFLQQRVEVLPKLRPFFHEAQKLTGIDWRLLAAVGYQESHWNPLAVSPAGVRGLMMLTEQTAAIMGVKNRTDARQNILGGAKYIRRLVESLPLQIVEPDRNWIALAAYNTGLGHLEDARVLADRQKMNPDAWIDLKGTLVQLRNPKWFTKVKHGYARGGETVIFVENIRTYYDILSKFEQPLVEVFPPKMGIELPASQGGHKSTITPNRLTAPT</sequence>
<evidence type="ECO:0000313" key="7">
    <source>
        <dbReference type="Proteomes" id="UP001165395"/>
    </source>
</evidence>
<keyword evidence="4" id="KW-0472">Membrane</keyword>
<evidence type="ECO:0000256" key="4">
    <source>
        <dbReference type="ARBA" id="ARBA00023237"/>
    </source>
</evidence>
<dbReference type="InterPro" id="IPR001638">
    <property type="entry name" value="Solute-binding_3/MltF_N"/>
</dbReference>
<keyword evidence="3" id="KW-0732">Signal</keyword>
<protein>
    <submittedName>
        <fullName evidence="6">Membrane-bound lytic murein transglycosylase MltF</fullName>
        <ecNumber evidence="6">4.2.2.-</ecNumber>
    </submittedName>
</protein>